<dbReference type="OrthoDB" id="90719at2"/>
<feature type="chain" id="PRO_5003171022" description="Outer membrane efflux protein" evidence="2">
    <location>
        <begin position="20"/>
        <end position="414"/>
    </location>
</feature>
<evidence type="ECO:0000313" key="4">
    <source>
        <dbReference type="Proteomes" id="UP000006875"/>
    </source>
</evidence>
<proteinExistence type="predicted"/>
<dbReference type="GO" id="GO:0015562">
    <property type="term" value="F:efflux transmembrane transporter activity"/>
    <property type="evidence" value="ECO:0007669"/>
    <property type="project" value="InterPro"/>
</dbReference>
<evidence type="ECO:0000313" key="3">
    <source>
        <dbReference type="EMBL" id="ADO82660.1"/>
    </source>
</evidence>
<reference evidence="3 4" key="1">
    <citation type="journal article" date="2010" name="Stand. Genomic Sci.">
        <title>Complete genome sequence of Ilyobacter polytropus type strain (CuHbu1).</title>
        <authorList>
            <person name="Sikorski J."/>
            <person name="Chertkov O."/>
            <person name="Lapidus A."/>
            <person name="Nolan M."/>
            <person name="Lucas S."/>
            <person name="Del Rio T.G."/>
            <person name="Tice H."/>
            <person name="Cheng J.F."/>
            <person name="Tapia R."/>
            <person name="Han C."/>
            <person name="Goodwin L."/>
            <person name="Pitluck S."/>
            <person name="Liolios K."/>
            <person name="Ivanova N."/>
            <person name="Mavromatis K."/>
            <person name="Mikhailova N."/>
            <person name="Pati A."/>
            <person name="Chen A."/>
            <person name="Palaniappan K."/>
            <person name="Land M."/>
            <person name="Hauser L."/>
            <person name="Chang Y.J."/>
            <person name="Jeffries C.D."/>
            <person name="Brambilla E."/>
            <person name="Yasawong M."/>
            <person name="Rohde M."/>
            <person name="Pukall R."/>
            <person name="Spring S."/>
            <person name="Goker M."/>
            <person name="Woyke T."/>
            <person name="Bristow J."/>
            <person name="Eisen J.A."/>
            <person name="Markowitz V."/>
            <person name="Hugenholtz P."/>
            <person name="Kyrpides N.C."/>
            <person name="Klenk H.P."/>
        </authorList>
    </citation>
    <scope>NUCLEOTIDE SEQUENCE [LARGE SCALE GENOMIC DNA]</scope>
    <source>
        <strain evidence="4">ATCC 51220 / DSM 2926 / LMG 16218 / CuHBu1</strain>
    </source>
</reference>
<dbReference type="Gene3D" id="1.20.1600.10">
    <property type="entry name" value="Outer membrane efflux proteins (OEP)"/>
    <property type="match status" value="1"/>
</dbReference>
<sequence length="414" mass="49272">MKKIYIIFLSLSLTLQIHAMTLDDMLKVIQTKGYSNDFKKFETNRLNIEETKVNLTDRDGVDIEADSDYYNESEEFDSTFSAQYDIFKYSAEYDHTTGSTDEELIGIEKELKDIFFSDRKYETNIFSYDKEYRLNLENETVEEEILAVISLYQTYMDTKLELDLKEKLHPGLISDMEKLKKEFELGAGTEFDYMYSQMLVENSTSDIIQLKEDIKKLKTDFYDLYKIDLSGEEIEYFSPAEKLEKEIFENIGKRDLENSDLLLEKSKENYKYSKFDNKWPDITAGAFYDTVDGQVVVSLELEKTLFEYDDSSQLYEVEINELELEKEKTLYKVNNLRKDFENKYSSLLKEVSNLKRENIILEKKYEIYKLKYEQGSESYTDYIEKYDEFVENSITLERKNNELNALIYEIKYRR</sequence>
<dbReference type="AlphaFoldDB" id="E3H7S8"/>
<organism evidence="3 4">
    <name type="scientific">Ilyobacter polytropus (strain ATCC 51220 / DSM 2926 / LMG 16218 / CuHBu1)</name>
    <dbReference type="NCBI Taxonomy" id="572544"/>
    <lineage>
        <taxon>Bacteria</taxon>
        <taxon>Fusobacteriati</taxon>
        <taxon>Fusobacteriota</taxon>
        <taxon>Fusobacteriia</taxon>
        <taxon>Fusobacteriales</taxon>
        <taxon>Fusobacteriaceae</taxon>
        <taxon>Ilyobacter</taxon>
    </lineage>
</organism>
<accession>E3H7S8</accession>
<keyword evidence="4" id="KW-1185">Reference proteome</keyword>
<keyword evidence="1" id="KW-0175">Coiled coil</keyword>
<keyword evidence="2" id="KW-0732">Signal</keyword>
<dbReference type="RefSeq" id="WP_013387330.1">
    <property type="nucleotide sequence ID" value="NC_014632.1"/>
</dbReference>
<dbReference type="STRING" id="572544.Ilyop_0874"/>
<dbReference type="Proteomes" id="UP000006875">
    <property type="component" value="Chromosome"/>
</dbReference>
<feature type="signal peptide" evidence="2">
    <location>
        <begin position="1"/>
        <end position="19"/>
    </location>
</feature>
<name>E3H7S8_ILYPC</name>
<feature type="coiled-coil region" evidence="1">
    <location>
        <begin position="319"/>
        <end position="371"/>
    </location>
</feature>
<evidence type="ECO:0008006" key="5">
    <source>
        <dbReference type="Google" id="ProtNLM"/>
    </source>
</evidence>
<dbReference type="eggNOG" id="COG1538">
    <property type="taxonomic scope" value="Bacteria"/>
</dbReference>
<protein>
    <recommendedName>
        <fullName evidence="5">Outer membrane efflux protein</fullName>
    </recommendedName>
</protein>
<evidence type="ECO:0000256" key="2">
    <source>
        <dbReference type="SAM" id="SignalP"/>
    </source>
</evidence>
<dbReference type="HOGENOM" id="CLU_663548_0_0_0"/>
<evidence type="ECO:0000256" key="1">
    <source>
        <dbReference type="SAM" id="Coils"/>
    </source>
</evidence>
<gene>
    <name evidence="3" type="ordered locus">Ilyop_0874</name>
</gene>
<dbReference type="EMBL" id="CP002281">
    <property type="protein sequence ID" value="ADO82660.1"/>
    <property type="molecule type" value="Genomic_DNA"/>
</dbReference>
<dbReference type="KEGG" id="ipo:Ilyop_0874"/>
<dbReference type="SUPFAM" id="SSF56954">
    <property type="entry name" value="Outer membrane efflux proteins (OEP)"/>
    <property type="match status" value="1"/>
</dbReference>